<evidence type="ECO:0008006" key="4">
    <source>
        <dbReference type="Google" id="ProtNLM"/>
    </source>
</evidence>
<reference evidence="2 3" key="1">
    <citation type="submission" date="2006-02" db="EMBL/GenBank/DDBJ databases">
        <authorList>
            <person name="Moran M.A."/>
            <person name="Kjelleberg S."/>
            <person name="Egan S."/>
            <person name="Saunders N."/>
            <person name="Thomas T."/>
            <person name="Ferriera S."/>
            <person name="Johnson J."/>
            <person name="Kravitz S."/>
            <person name="Halpern A."/>
            <person name="Remington K."/>
            <person name="Beeson K."/>
            <person name="Tran B."/>
            <person name="Rogers Y.-H."/>
            <person name="Friedman R."/>
            <person name="Venter J.C."/>
        </authorList>
    </citation>
    <scope>NUCLEOTIDE SEQUENCE [LARGE SCALE GENOMIC DNA]</scope>
    <source>
        <strain evidence="2 3">D2</strain>
    </source>
</reference>
<dbReference type="Proteomes" id="UP000006201">
    <property type="component" value="Unassembled WGS sequence"/>
</dbReference>
<dbReference type="SUPFAM" id="SSF49373">
    <property type="entry name" value="Invasin/intimin cell-adhesion fragments"/>
    <property type="match status" value="3"/>
</dbReference>
<dbReference type="EMBL" id="AAOH01000005">
    <property type="protein sequence ID" value="EAR27747.1"/>
    <property type="molecule type" value="Genomic_DNA"/>
</dbReference>
<accession>A4CBL0</accession>
<feature type="region of interest" description="Disordered" evidence="1">
    <location>
        <begin position="984"/>
        <end position="1006"/>
    </location>
</feature>
<dbReference type="eggNOG" id="COG2831">
    <property type="taxonomic scope" value="Bacteria"/>
</dbReference>
<dbReference type="Gene3D" id="2.60.40.10">
    <property type="entry name" value="Immunoglobulins"/>
    <property type="match status" value="3"/>
</dbReference>
<dbReference type="InterPro" id="IPR008964">
    <property type="entry name" value="Invasin/intimin_cell_adhesion"/>
</dbReference>
<sequence>MTLFCFALAACGGGGSLETTTGTTKDKFELSISINGIAPDQSEIVISKDNQGELVASLTKNGQPFGGQLITFALAGSIGTLDPTNGTAQTATDGKAKIKLRAGSAAGASEVTAAFSSADGQTLNQKISFTSNGDEGDNGGEQGALKLSLVVQDSNGNLFDEQNPVTTDNMGIVNATITQDGVGIQGALVSFTTQFTGEIKPATPGTAITNSQGVAKIDLAPGNFKGAGKVIATYAPVNGSELVNETVFFSSGDGAPIDQAIATVDVKILVGCNADWGNNRDSVKLDPTSNGCKVVNRVSSDSIADIYITATDTNTGDGFKNILVSAETTLGKILPESGTAITDNFGVAILKLQPSADGGAGEVKATAKGVSKSTAFEIGVAEISLDIDNGLPFVLDAQGVPTDKNQPLAAGATTVITIKIKNTDQSLMTLPLEVELTSGCAQAGLSVLDEKVTSIGGIATATYRTKGCNVSQGDTVVASVVSGGSAKFIETNIPVSSAPVESISFIDATNTVLALKGTGGQGRSETSEITFKLIDSVGQAVRQARMDFKLSSTNGGISVSPKTVNTDNEGISRVQVNSGTVPMAVRVHACYIPASQIPTSQLDDVTCWKELYDQCKANESAAVRDSACPDGKLGLVALDQQIITVSDLVSTSTGLPDNNSFTASPDIINAEGLDYNGVISNITILMADHFNNPVPDGTAVYVTTEGGAVGTLDGAAFNPQLECRTVDGECKVQWRSQDPKPFTEVKWNNTIGSLNPRLGAVNCDPYFGQAAPCLVGIRNAAYDPLGVPLGGRATVLATAKGEESFVDRNGNGVFDDGEFYSSFDLAEAFRDDNENGKFEGNVDCEAASNPCSSGNTNGGQWEEFVDLNNDGAHSPSDGKFNGLVCTADAEALGKCTKDLIDVRRRFEIVMSGSEAYYRFNIAKASVPGIPAYGIAGMPADCSNYKITDKDNIVRTLLTLEASESADYCDVAAVDLTPVFIHIDDDNNPATPSNNDDNDAGNEDNPVNVGLGATTINFYYSDLYNNSLPAGTSVDVAATNGDFSGRDTETLPNSARTTARGFSFTIAPEATPNKKSSGSVNIKFTTPKAVISQASLVVLDAG</sequence>
<dbReference type="HOGENOM" id="CLU_006970_0_0_6"/>
<dbReference type="AlphaFoldDB" id="A4CBL0"/>
<evidence type="ECO:0000313" key="3">
    <source>
        <dbReference type="Proteomes" id="UP000006201"/>
    </source>
</evidence>
<evidence type="ECO:0000256" key="1">
    <source>
        <dbReference type="SAM" id="MobiDB-lite"/>
    </source>
</evidence>
<name>A4CBL0_9GAMM</name>
<comment type="caution">
    <text evidence="2">The sequence shown here is derived from an EMBL/GenBank/DDBJ whole genome shotgun (WGS) entry which is preliminary data.</text>
</comment>
<proteinExistence type="predicted"/>
<gene>
    <name evidence="2" type="ORF">PTD2_18035</name>
</gene>
<protein>
    <recommendedName>
        <fullName evidence="4">Big-1 domain-containing protein</fullName>
    </recommendedName>
</protein>
<keyword evidence="3" id="KW-1185">Reference proteome</keyword>
<dbReference type="InterPro" id="IPR013783">
    <property type="entry name" value="Ig-like_fold"/>
</dbReference>
<evidence type="ECO:0000313" key="2">
    <source>
        <dbReference type="EMBL" id="EAR27747.1"/>
    </source>
</evidence>
<organism evidence="2 3">
    <name type="scientific">Pseudoalteromonas tunicata D2</name>
    <dbReference type="NCBI Taxonomy" id="87626"/>
    <lineage>
        <taxon>Bacteria</taxon>
        <taxon>Pseudomonadati</taxon>
        <taxon>Pseudomonadota</taxon>
        <taxon>Gammaproteobacteria</taxon>
        <taxon>Alteromonadales</taxon>
        <taxon>Pseudoalteromonadaceae</taxon>
        <taxon>Pseudoalteromonas</taxon>
    </lineage>
</organism>
<dbReference type="STRING" id="87626.PTD2_18035"/>